<protein>
    <submittedName>
        <fullName evidence="3">Membrane protease YdiL (CAAX protease family)</fullName>
    </submittedName>
</protein>
<accession>A0A840SDE5</accession>
<keyword evidence="1" id="KW-1133">Transmembrane helix</keyword>
<keyword evidence="1" id="KW-0812">Transmembrane</keyword>
<dbReference type="InterPro" id="IPR042150">
    <property type="entry name" value="MmRce1-like"/>
</dbReference>
<dbReference type="PANTHER" id="PTHR35797">
    <property type="entry name" value="PROTEASE-RELATED"/>
    <property type="match status" value="1"/>
</dbReference>
<comment type="caution">
    <text evidence="3">The sequence shown here is derived from an EMBL/GenBank/DDBJ whole genome shotgun (WGS) entry which is preliminary data.</text>
</comment>
<evidence type="ECO:0000256" key="1">
    <source>
        <dbReference type="SAM" id="Phobius"/>
    </source>
</evidence>
<feature type="transmembrane region" description="Helical" evidence="1">
    <location>
        <begin position="103"/>
        <end position="121"/>
    </location>
</feature>
<name>A0A840SDE5_9BURK</name>
<sequence length="256" mass="28227">MHRRQIGPALFFLIAFGIPWAGWTVWRDQGLPFWLTPLAVSLAAFVAAGVERGPAGLRRFALRVLRMQIPLPVWVTALLLPLTLGLSFLLTHGVSLALLQPQFAPNLGGMLAMGLVTGPLAEEFGWRGYLQSRLLASQRPITVAALVGLVWCTWHWPLFHTSVFQSLPSTLHFAAFCITWSVFLLYLVEHSGGSVWPAVLLHATLNSHSSLLGMLFPGLDRALLPGGSQSTFFYAGAAAAFVLWKRHYFFGRPKKV</sequence>
<dbReference type="Proteomes" id="UP000554837">
    <property type="component" value="Unassembled WGS sequence"/>
</dbReference>
<gene>
    <name evidence="3" type="ORF">HNQ51_003665</name>
</gene>
<feature type="transmembrane region" description="Helical" evidence="1">
    <location>
        <begin position="222"/>
        <end position="244"/>
    </location>
</feature>
<dbReference type="GO" id="GO:0006508">
    <property type="term" value="P:proteolysis"/>
    <property type="evidence" value="ECO:0007669"/>
    <property type="project" value="UniProtKB-KW"/>
</dbReference>
<dbReference type="GO" id="GO:0080120">
    <property type="term" value="P:CAAX-box protein maturation"/>
    <property type="evidence" value="ECO:0007669"/>
    <property type="project" value="UniProtKB-ARBA"/>
</dbReference>
<reference evidence="3 4" key="1">
    <citation type="submission" date="2020-08" db="EMBL/GenBank/DDBJ databases">
        <title>Genomic Encyclopedia of Type Strains, Phase IV (KMG-IV): sequencing the most valuable type-strain genomes for metagenomic binning, comparative biology and taxonomic classification.</title>
        <authorList>
            <person name="Goeker M."/>
        </authorList>
    </citation>
    <scope>NUCLEOTIDE SEQUENCE [LARGE SCALE GENOMIC DNA]</scope>
    <source>
        <strain evidence="3 4">DSM 23958</strain>
    </source>
</reference>
<dbReference type="PANTHER" id="PTHR35797:SF1">
    <property type="entry name" value="PROTEASE"/>
    <property type="match status" value="1"/>
</dbReference>
<proteinExistence type="predicted"/>
<feature type="transmembrane region" description="Helical" evidence="1">
    <location>
        <begin position="195"/>
        <end position="216"/>
    </location>
</feature>
<feature type="transmembrane region" description="Helical" evidence="1">
    <location>
        <begin position="32"/>
        <end position="50"/>
    </location>
</feature>
<dbReference type="InterPro" id="IPR003675">
    <property type="entry name" value="Rce1/LyrA-like_dom"/>
</dbReference>
<keyword evidence="4" id="KW-1185">Reference proteome</keyword>
<keyword evidence="1" id="KW-0472">Membrane</keyword>
<feature type="transmembrane region" description="Helical" evidence="1">
    <location>
        <begin position="7"/>
        <end position="26"/>
    </location>
</feature>
<feature type="domain" description="CAAX prenyl protease 2/Lysostaphin resistance protein A-like" evidence="2">
    <location>
        <begin position="110"/>
        <end position="207"/>
    </location>
</feature>
<keyword evidence="3" id="KW-0645">Protease</keyword>
<evidence type="ECO:0000259" key="2">
    <source>
        <dbReference type="Pfam" id="PF02517"/>
    </source>
</evidence>
<feature type="transmembrane region" description="Helical" evidence="1">
    <location>
        <begin position="141"/>
        <end position="159"/>
    </location>
</feature>
<evidence type="ECO:0000313" key="4">
    <source>
        <dbReference type="Proteomes" id="UP000554837"/>
    </source>
</evidence>
<evidence type="ECO:0000313" key="3">
    <source>
        <dbReference type="EMBL" id="MBB5206319.1"/>
    </source>
</evidence>
<organism evidence="3 4">
    <name type="scientific">Inhella inkyongensis</name>
    <dbReference type="NCBI Taxonomy" id="392593"/>
    <lineage>
        <taxon>Bacteria</taxon>
        <taxon>Pseudomonadati</taxon>
        <taxon>Pseudomonadota</taxon>
        <taxon>Betaproteobacteria</taxon>
        <taxon>Burkholderiales</taxon>
        <taxon>Sphaerotilaceae</taxon>
        <taxon>Inhella</taxon>
    </lineage>
</organism>
<dbReference type="Pfam" id="PF02517">
    <property type="entry name" value="Rce1-like"/>
    <property type="match status" value="1"/>
</dbReference>
<dbReference type="OrthoDB" id="9156386at2"/>
<dbReference type="RefSeq" id="WP_138856419.1">
    <property type="nucleotide sequence ID" value="NZ_CP040709.1"/>
</dbReference>
<dbReference type="EMBL" id="JACHHO010000009">
    <property type="protein sequence ID" value="MBB5206319.1"/>
    <property type="molecule type" value="Genomic_DNA"/>
</dbReference>
<dbReference type="GO" id="GO:0004175">
    <property type="term" value="F:endopeptidase activity"/>
    <property type="evidence" value="ECO:0007669"/>
    <property type="project" value="UniProtKB-ARBA"/>
</dbReference>
<feature type="transmembrane region" description="Helical" evidence="1">
    <location>
        <begin position="71"/>
        <end position="91"/>
    </location>
</feature>
<feature type="transmembrane region" description="Helical" evidence="1">
    <location>
        <begin position="171"/>
        <end position="188"/>
    </location>
</feature>
<keyword evidence="3" id="KW-0378">Hydrolase</keyword>
<dbReference type="AlphaFoldDB" id="A0A840SDE5"/>